<evidence type="ECO:0000256" key="3">
    <source>
        <dbReference type="ARBA" id="ARBA00022490"/>
    </source>
</evidence>
<comment type="similarity">
    <text evidence="2">Belongs to the dynein intermediate chain family.</text>
</comment>
<evidence type="ECO:0000256" key="2">
    <source>
        <dbReference type="ARBA" id="ARBA00011059"/>
    </source>
</evidence>
<dbReference type="InterPro" id="IPR015943">
    <property type="entry name" value="WD40/YVTN_repeat-like_dom_sf"/>
</dbReference>
<evidence type="ECO:0000256" key="5">
    <source>
        <dbReference type="ARBA" id="ARBA00022701"/>
    </source>
</evidence>
<evidence type="ECO:0000256" key="11">
    <source>
        <dbReference type="ARBA" id="ARBA00023273"/>
    </source>
</evidence>
<dbReference type="EMBL" id="JBBPFD010000013">
    <property type="protein sequence ID" value="KAK7901800.1"/>
    <property type="molecule type" value="Genomic_DNA"/>
</dbReference>
<dbReference type="Gene3D" id="2.130.10.10">
    <property type="entry name" value="YVTN repeat-like/Quinoprotein amine dehydrogenase"/>
    <property type="match status" value="2"/>
</dbReference>
<dbReference type="SMART" id="SM00320">
    <property type="entry name" value="WD40"/>
    <property type="match status" value="4"/>
</dbReference>
<dbReference type="GO" id="GO:0045504">
    <property type="term" value="F:dynein heavy chain binding"/>
    <property type="evidence" value="ECO:0007669"/>
    <property type="project" value="TreeGrafter"/>
</dbReference>
<keyword evidence="8" id="KW-0969">Cilium</keyword>
<keyword evidence="6" id="KW-0677">Repeat</keyword>
<dbReference type="GO" id="GO:0036158">
    <property type="term" value="P:outer dynein arm assembly"/>
    <property type="evidence" value="ECO:0007669"/>
    <property type="project" value="TreeGrafter"/>
</dbReference>
<evidence type="ECO:0000313" key="13">
    <source>
        <dbReference type="Proteomes" id="UP001460270"/>
    </source>
</evidence>
<name>A0AAW0NUF0_9GOBI</name>
<proteinExistence type="inferred from homology"/>
<gene>
    <name evidence="12" type="ORF">WMY93_018569</name>
</gene>
<dbReference type="PANTHER" id="PTHR12442">
    <property type="entry name" value="DYNEIN INTERMEDIATE CHAIN"/>
    <property type="match status" value="1"/>
</dbReference>
<comment type="subcellular location">
    <subcellularLocation>
        <location evidence="1">Cytoplasm</location>
        <location evidence="1">Cytoskeleton</location>
        <location evidence="1">Cilium axoneme</location>
    </subcellularLocation>
</comment>
<keyword evidence="10" id="KW-0206">Cytoskeleton</keyword>
<comment type="caution">
    <text evidence="12">The sequence shown here is derived from an EMBL/GenBank/DDBJ whole genome shotgun (WGS) entry which is preliminary data.</text>
</comment>
<dbReference type="SUPFAM" id="SSF50978">
    <property type="entry name" value="WD40 repeat-like"/>
    <property type="match status" value="1"/>
</dbReference>
<evidence type="ECO:0000256" key="6">
    <source>
        <dbReference type="ARBA" id="ARBA00022737"/>
    </source>
</evidence>
<keyword evidence="4" id="KW-0853">WD repeat</keyword>
<dbReference type="PANTHER" id="PTHR12442:SF7">
    <property type="entry name" value="DYNEIN AXONEMAL INTERMEDIATE CHAIN 2"/>
    <property type="match status" value="1"/>
</dbReference>
<dbReference type="GO" id="GO:0045503">
    <property type="term" value="F:dynein light chain binding"/>
    <property type="evidence" value="ECO:0007669"/>
    <property type="project" value="TreeGrafter"/>
</dbReference>
<keyword evidence="9" id="KW-0505">Motor protein</keyword>
<reference evidence="13" key="1">
    <citation type="submission" date="2024-04" db="EMBL/GenBank/DDBJ databases">
        <title>Salinicola lusitanus LLJ914,a marine bacterium isolated from the Okinawa Trough.</title>
        <authorList>
            <person name="Li J."/>
        </authorList>
    </citation>
    <scope>NUCLEOTIDE SEQUENCE [LARGE SCALE GENOMIC DNA]</scope>
</reference>
<dbReference type="GO" id="GO:0036157">
    <property type="term" value="C:outer dynein arm"/>
    <property type="evidence" value="ECO:0007669"/>
    <property type="project" value="TreeGrafter"/>
</dbReference>
<evidence type="ECO:0000256" key="7">
    <source>
        <dbReference type="ARBA" id="ARBA00023017"/>
    </source>
</evidence>
<keyword evidence="13" id="KW-1185">Reference proteome</keyword>
<protein>
    <submittedName>
        <fullName evidence="12">Uncharacterized protein</fullName>
    </submittedName>
</protein>
<sequence length="455" mass="51106">MEIVHVYTRLRNEFGRPCLLSDRGPEVTLDLVPDPGLAAQFILRTPRDQATQARCDMSEHQVNTERFETESSGLNHTEGGWPKDVDPNEMEQTIRFRKKVEKDEGFMNSIPQLGSVVVHCIQQNNALDIYQEYCTEEDEECAEPPSAKTINIFRDPNEVKRTVTCLSWHPDGGKKLAGAYSCLRFQTSASNMCEDSYIWDIGQCFHSSSPTMFKAKLGQNHIFKGTRTGTLAVAVSLWKLSSVEHSHRDPVYKIIWLQSKTGTDAFSASTDGQVLWWDVRKLSEPTESLVLDPSREGNMERALGAISLEYEPTMPTKFMVGTEQGVVLSATERQRPREEDCVCTYEGHHGPVHALHRNPFFPKNFLTAGDWAARIVLYQMSYLTDACWSPVRPSVFFTSKMDGVLDVCDEPLYCLRVQDSGRLVACGSQGGSATLLEFCSGLSSLQKNDKSLLRP</sequence>
<dbReference type="GO" id="GO:0003341">
    <property type="term" value="P:cilium movement"/>
    <property type="evidence" value="ECO:0007669"/>
    <property type="project" value="TreeGrafter"/>
</dbReference>
<keyword evidence="11" id="KW-0966">Cell projection</keyword>
<keyword evidence="7" id="KW-0243">Dynein</keyword>
<evidence type="ECO:0000256" key="4">
    <source>
        <dbReference type="ARBA" id="ARBA00022574"/>
    </source>
</evidence>
<keyword evidence="5" id="KW-0493">Microtubule</keyword>
<evidence type="ECO:0000313" key="12">
    <source>
        <dbReference type="EMBL" id="KAK7901800.1"/>
    </source>
</evidence>
<dbReference type="AlphaFoldDB" id="A0AAW0NUF0"/>
<keyword evidence="3" id="KW-0963">Cytoplasm</keyword>
<dbReference type="InterPro" id="IPR001680">
    <property type="entry name" value="WD40_rpt"/>
</dbReference>
<dbReference type="Proteomes" id="UP001460270">
    <property type="component" value="Unassembled WGS sequence"/>
</dbReference>
<dbReference type="InterPro" id="IPR036322">
    <property type="entry name" value="WD40_repeat_dom_sf"/>
</dbReference>
<evidence type="ECO:0000256" key="1">
    <source>
        <dbReference type="ARBA" id="ARBA00004430"/>
    </source>
</evidence>
<dbReference type="InterPro" id="IPR050687">
    <property type="entry name" value="Dynein_IC"/>
</dbReference>
<organism evidence="12 13">
    <name type="scientific">Mugilogobius chulae</name>
    <name type="common">yellowstripe goby</name>
    <dbReference type="NCBI Taxonomy" id="88201"/>
    <lineage>
        <taxon>Eukaryota</taxon>
        <taxon>Metazoa</taxon>
        <taxon>Chordata</taxon>
        <taxon>Craniata</taxon>
        <taxon>Vertebrata</taxon>
        <taxon>Euteleostomi</taxon>
        <taxon>Actinopterygii</taxon>
        <taxon>Neopterygii</taxon>
        <taxon>Teleostei</taxon>
        <taxon>Neoteleostei</taxon>
        <taxon>Acanthomorphata</taxon>
        <taxon>Gobiaria</taxon>
        <taxon>Gobiiformes</taxon>
        <taxon>Gobioidei</taxon>
        <taxon>Gobiidae</taxon>
        <taxon>Gobionellinae</taxon>
        <taxon>Mugilogobius</taxon>
    </lineage>
</organism>
<dbReference type="GO" id="GO:0005874">
    <property type="term" value="C:microtubule"/>
    <property type="evidence" value="ECO:0007669"/>
    <property type="project" value="UniProtKB-KW"/>
</dbReference>
<evidence type="ECO:0000256" key="9">
    <source>
        <dbReference type="ARBA" id="ARBA00023175"/>
    </source>
</evidence>
<accession>A0AAW0NUF0</accession>
<evidence type="ECO:0000256" key="10">
    <source>
        <dbReference type="ARBA" id="ARBA00023212"/>
    </source>
</evidence>
<evidence type="ECO:0000256" key="8">
    <source>
        <dbReference type="ARBA" id="ARBA00023069"/>
    </source>
</evidence>